<evidence type="ECO:0000256" key="1">
    <source>
        <dbReference type="SAM" id="Phobius"/>
    </source>
</evidence>
<dbReference type="EMBL" id="GGEC01086218">
    <property type="protein sequence ID" value="MBX66702.1"/>
    <property type="molecule type" value="Transcribed_RNA"/>
</dbReference>
<feature type="transmembrane region" description="Helical" evidence="1">
    <location>
        <begin position="12"/>
        <end position="33"/>
    </location>
</feature>
<organism evidence="2">
    <name type="scientific">Rhizophora mucronata</name>
    <name type="common">Asiatic mangrove</name>
    <dbReference type="NCBI Taxonomy" id="61149"/>
    <lineage>
        <taxon>Eukaryota</taxon>
        <taxon>Viridiplantae</taxon>
        <taxon>Streptophyta</taxon>
        <taxon>Embryophyta</taxon>
        <taxon>Tracheophyta</taxon>
        <taxon>Spermatophyta</taxon>
        <taxon>Magnoliopsida</taxon>
        <taxon>eudicotyledons</taxon>
        <taxon>Gunneridae</taxon>
        <taxon>Pentapetalae</taxon>
        <taxon>rosids</taxon>
        <taxon>fabids</taxon>
        <taxon>Malpighiales</taxon>
        <taxon>Rhizophoraceae</taxon>
        <taxon>Rhizophora</taxon>
    </lineage>
</organism>
<reference evidence="2" key="1">
    <citation type="submission" date="2018-02" db="EMBL/GenBank/DDBJ databases">
        <title>Rhizophora mucronata_Transcriptome.</title>
        <authorList>
            <person name="Meera S.P."/>
            <person name="Sreeshan A."/>
            <person name="Augustine A."/>
        </authorList>
    </citation>
    <scope>NUCLEOTIDE SEQUENCE</scope>
    <source>
        <tissue evidence="2">Leaf</tissue>
    </source>
</reference>
<protein>
    <submittedName>
        <fullName evidence="2">Uncharacterized protein</fullName>
    </submittedName>
</protein>
<accession>A0A2P2QI69</accession>
<keyword evidence="1" id="KW-0812">Transmembrane</keyword>
<proteinExistence type="predicted"/>
<sequence>MKGQTVHCNYTLVIVSLNASSLLTFITWVFYFLNIFGQHYMVFNS</sequence>
<name>A0A2P2QI69_RHIMU</name>
<dbReference type="AlphaFoldDB" id="A0A2P2QI69"/>
<evidence type="ECO:0000313" key="2">
    <source>
        <dbReference type="EMBL" id="MBX66702.1"/>
    </source>
</evidence>
<keyword evidence="1" id="KW-0472">Membrane</keyword>
<keyword evidence="1" id="KW-1133">Transmembrane helix</keyword>